<dbReference type="EMBL" id="MFCX01000024">
    <property type="protein sequence ID" value="OGE25514.1"/>
    <property type="molecule type" value="Genomic_DNA"/>
</dbReference>
<comment type="similarity">
    <text evidence="3">Belongs to the bacterial ribosomal protein bS16 family.</text>
</comment>
<sequence length="160" mass="17994">MIKIRLMRIGGRQNPFYRVVAVDERAKRTGGYIELLGTYNPLTEPKDIKLKQDRIDYWIKQGAQPSVGYLRIIGKAPQRPPRKPKKEKPSDKTTKEAQTEQATPSTTETAPTEPAATEPQPDKQPADEESQDSKSTDSSPAKRRDQNDKTKEETKDEGSA</sequence>
<proteinExistence type="inferred from homology"/>
<dbReference type="GO" id="GO:0006412">
    <property type="term" value="P:translation"/>
    <property type="evidence" value="ECO:0007669"/>
    <property type="project" value="UniProtKB-UniRule"/>
</dbReference>
<dbReference type="GO" id="GO:0003735">
    <property type="term" value="F:structural constituent of ribosome"/>
    <property type="evidence" value="ECO:0007669"/>
    <property type="project" value="InterPro"/>
</dbReference>
<reference evidence="5 6" key="1">
    <citation type="journal article" date="2016" name="Nat. Commun.">
        <title>Thousands of microbial genomes shed light on interconnected biogeochemical processes in an aquifer system.</title>
        <authorList>
            <person name="Anantharaman K."/>
            <person name="Brown C.T."/>
            <person name="Hug L.A."/>
            <person name="Sharon I."/>
            <person name="Castelle C.J."/>
            <person name="Probst A.J."/>
            <person name="Thomas B.C."/>
            <person name="Singh A."/>
            <person name="Wilkins M.J."/>
            <person name="Karaoz U."/>
            <person name="Brodie E.L."/>
            <person name="Williams K.H."/>
            <person name="Hubbard S.S."/>
            <person name="Banfield J.F."/>
        </authorList>
    </citation>
    <scope>NUCLEOTIDE SEQUENCE [LARGE SCALE GENOMIC DNA]</scope>
</reference>
<comment type="caution">
    <text evidence="5">The sequence shown here is derived from an EMBL/GenBank/DDBJ whole genome shotgun (WGS) entry which is preliminary data.</text>
</comment>
<dbReference type="InterPro" id="IPR023803">
    <property type="entry name" value="Ribosomal_bS16_dom_sf"/>
</dbReference>
<dbReference type="InterPro" id="IPR000307">
    <property type="entry name" value="Ribosomal_bS16"/>
</dbReference>
<keyword evidence="1 3" id="KW-0689">Ribosomal protein</keyword>
<dbReference type="NCBIfam" id="TIGR00002">
    <property type="entry name" value="S16"/>
    <property type="match status" value="1"/>
</dbReference>
<organism evidence="5 6">
    <name type="scientific">Candidatus Daviesbacteria bacterium RIFCSPHIGHO2_02_FULL_39_12</name>
    <dbReference type="NCBI Taxonomy" id="1797770"/>
    <lineage>
        <taxon>Bacteria</taxon>
        <taxon>Candidatus Daviesiibacteriota</taxon>
    </lineage>
</organism>
<dbReference type="Pfam" id="PF00886">
    <property type="entry name" value="Ribosomal_S16"/>
    <property type="match status" value="1"/>
</dbReference>
<feature type="region of interest" description="Disordered" evidence="4">
    <location>
        <begin position="66"/>
        <end position="160"/>
    </location>
</feature>
<dbReference type="GO" id="GO:0005737">
    <property type="term" value="C:cytoplasm"/>
    <property type="evidence" value="ECO:0007669"/>
    <property type="project" value="UniProtKB-ARBA"/>
</dbReference>
<evidence type="ECO:0000256" key="3">
    <source>
        <dbReference type="HAMAP-Rule" id="MF_00385"/>
    </source>
</evidence>
<dbReference type="PANTHER" id="PTHR12919:SF20">
    <property type="entry name" value="SMALL RIBOSOMAL SUBUNIT PROTEIN BS16M"/>
    <property type="match status" value="1"/>
</dbReference>
<dbReference type="Gene3D" id="3.30.1320.10">
    <property type="match status" value="1"/>
</dbReference>
<dbReference type="AlphaFoldDB" id="A0A1F5JA55"/>
<name>A0A1F5JA55_9BACT</name>
<evidence type="ECO:0000313" key="6">
    <source>
        <dbReference type="Proteomes" id="UP000177042"/>
    </source>
</evidence>
<feature type="compositionally biased region" description="Basic and acidic residues" evidence="4">
    <location>
        <begin position="120"/>
        <end position="160"/>
    </location>
</feature>
<protein>
    <recommendedName>
        <fullName evidence="3">Small ribosomal subunit protein bS16</fullName>
    </recommendedName>
</protein>
<dbReference type="Proteomes" id="UP000177042">
    <property type="component" value="Unassembled WGS sequence"/>
</dbReference>
<evidence type="ECO:0000256" key="2">
    <source>
        <dbReference type="ARBA" id="ARBA00023274"/>
    </source>
</evidence>
<gene>
    <name evidence="3" type="primary">rpsP</name>
    <name evidence="5" type="ORF">A3C26_02275</name>
</gene>
<dbReference type="PANTHER" id="PTHR12919">
    <property type="entry name" value="30S RIBOSOMAL PROTEIN S16"/>
    <property type="match status" value="1"/>
</dbReference>
<evidence type="ECO:0000256" key="4">
    <source>
        <dbReference type="SAM" id="MobiDB-lite"/>
    </source>
</evidence>
<feature type="compositionally biased region" description="Low complexity" evidence="4">
    <location>
        <begin position="99"/>
        <end position="119"/>
    </location>
</feature>
<dbReference type="SUPFAM" id="SSF54565">
    <property type="entry name" value="Ribosomal protein S16"/>
    <property type="match status" value="1"/>
</dbReference>
<accession>A0A1F5JA55</accession>
<evidence type="ECO:0000256" key="1">
    <source>
        <dbReference type="ARBA" id="ARBA00022980"/>
    </source>
</evidence>
<keyword evidence="2 3" id="KW-0687">Ribonucleoprotein</keyword>
<feature type="compositionally biased region" description="Basic and acidic residues" evidence="4">
    <location>
        <begin position="87"/>
        <end position="98"/>
    </location>
</feature>
<evidence type="ECO:0000313" key="5">
    <source>
        <dbReference type="EMBL" id="OGE25514.1"/>
    </source>
</evidence>
<dbReference type="GO" id="GO:0015935">
    <property type="term" value="C:small ribosomal subunit"/>
    <property type="evidence" value="ECO:0007669"/>
    <property type="project" value="TreeGrafter"/>
</dbReference>
<dbReference type="HAMAP" id="MF_00385">
    <property type="entry name" value="Ribosomal_bS16"/>
    <property type="match status" value="1"/>
</dbReference>